<dbReference type="Proteomes" id="UP000095085">
    <property type="component" value="Unassembled WGS sequence"/>
</dbReference>
<sequence>MVLVVQCYYNCIGFLNNSIFFYIIFVHFKPIDESNSGNNPKVATFFSSPGTGQHPVDRICQKHPGTFLEGWPSVT</sequence>
<keyword evidence="1" id="KW-1133">Transmembrane helix</keyword>
<dbReference type="GeneID" id="30996224"/>
<gene>
    <name evidence="2" type="ORF">HYPBUDRAFT_153693</name>
</gene>
<keyword evidence="1" id="KW-0812">Transmembrane</keyword>
<dbReference type="AlphaFoldDB" id="A0A1E4RG62"/>
<evidence type="ECO:0000313" key="3">
    <source>
        <dbReference type="Proteomes" id="UP000095085"/>
    </source>
</evidence>
<accession>A0A1E4RG62</accession>
<keyword evidence="3" id="KW-1185">Reference proteome</keyword>
<name>A0A1E4RG62_9ASCO</name>
<dbReference type="EMBL" id="KV454543">
    <property type="protein sequence ID" value="ODV66249.1"/>
    <property type="molecule type" value="Genomic_DNA"/>
</dbReference>
<reference evidence="3" key="1">
    <citation type="submission" date="2016-05" db="EMBL/GenBank/DDBJ databases">
        <title>Comparative genomics of biotechnologically important yeasts.</title>
        <authorList>
            <consortium name="DOE Joint Genome Institute"/>
            <person name="Riley R."/>
            <person name="Haridas S."/>
            <person name="Wolfe K.H."/>
            <person name="Lopes M.R."/>
            <person name="Hittinger C.T."/>
            <person name="Goker M."/>
            <person name="Salamov A."/>
            <person name="Wisecaver J."/>
            <person name="Long T.M."/>
            <person name="Aerts A.L."/>
            <person name="Barry K."/>
            <person name="Choi C."/>
            <person name="Clum A."/>
            <person name="Coughlan A.Y."/>
            <person name="Deshpande S."/>
            <person name="Douglass A.P."/>
            <person name="Hanson S.J."/>
            <person name="Klenk H.-P."/>
            <person name="Labutti K."/>
            <person name="Lapidus A."/>
            <person name="Lindquist E."/>
            <person name="Lipzen A."/>
            <person name="Meier-Kolthoff J.P."/>
            <person name="Ohm R.A."/>
            <person name="Otillar R.P."/>
            <person name="Pangilinan J."/>
            <person name="Peng Y."/>
            <person name="Rokas A."/>
            <person name="Rosa C.A."/>
            <person name="Scheuner C."/>
            <person name="Sibirny A.A."/>
            <person name="Slot J.C."/>
            <person name="Stielow J.B."/>
            <person name="Sun H."/>
            <person name="Kurtzman C.P."/>
            <person name="Blackwell M."/>
            <person name="Grigoriev I.V."/>
            <person name="Jeffries T.W."/>
        </authorList>
    </citation>
    <scope>NUCLEOTIDE SEQUENCE [LARGE SCALE GENOMIC DNA]</scope>
    <source>
        <strain evidence="3">NRRL Y-1933</strain>
    </source>
</reference>
<keyword evidence="1" id="KW-0472">Membrane</keyword>
<feature type="transmembrane region" description="Helical" evidence="1">
    <location>
        <begin position="7"/>
        <end position="28"/>
    </location>
</feature>
<dbReference type="RefSeq" id="XP_020075316.1">
    <property type="nucleotide sequence ID" value="XM_020221675.1"/>
</dbReference>
<organism evidence="2 3">
    <name type="scientific">Hyphopichia burtonii NRRL Y-1933</name>
    <dbReference type="NCBI Taxonomy" id="984485"/>
    <lineage>
        <taxon>Eukaryota</taxon>
        <taxon>Fungi</taxon>
        <taxon>Dikarya</taxon>
        <taxon>Ascomycota</taxon>
        <taxon>Saccharomycotina</taxon>
        <taxon>Pichiomycetes</taxon>
        <taxon>Debaryomycetaceae</taxon>
        <taxon>Hyphopichia</taxon>
    </lineage>
</organism>
<protein>
    <submittedName>
        <fullName evidence="2">Uncharacterized protein</fullName>
    </submittedName>
</protein>
<evidence type="ECO:0000313" key="2">
    <source>
        <dbReference type="EMBL" id="ODV66249.1"/>
    </source>
</evidence>
<evidence type="ECO:0000256" key="1">
    <source>
        <dbReference type="SAM" id="Phobius"/>
    </source>
</evidence>
<proteinExistence type="predicted"/>